<keyword evidence="2" id="KW-0472">Membrane</keyword>
<gene>
    <name evidence="3" type="ORF">GB882_00200</name>
</gene>
<dbReference type="OrthoDB" id="3513479at2"/>
<dbReference type="InterPro" id="IPR011701">
    <property type="entry name" value="MFS"/>
</dbReference>
<proteinExistence type="predicted"/>
<dbReference type="RefSeq" id="WP_152229635.1">
    <property type="nucleotide sequence ID" value="NZ_BAAAOT010000001.1"/>
</dbReference>
<feature type="transmembrane region" description="Helical" evidence="2">
    <location>
        <begin position="147"/>
        <end position="169"/>
    </location>
</feature>
<feature type="transmembrane region" description="Helical" evidence="2">
    <location>
        <begin position="385"/>
        <end position="407"/>
    </location>
</feature>
<evidence type="ECO:0000313" key="4">
    <source>
        <dbReference type="Proteomes" id="UP000429644"/>
    </source>
</evidence>
<comment type="caution">
    <text evidence="3">The sequence shown here is derived from an EMBL/GenBank/DDBJ whole genome shotgun (WGS) entry which is preliminary data.</text>
</comment>
<dbReference type="AlphaFoldDB" id="A0A7J9UT67"/>
<dbReference type="Pfam" id="PF07690">
    <property type="entry name" value="MFS_1"/>
    <property type="match status" value="1"/>
</dbReference>
<feature type="transmembrane region" description="Helical" evidence="2">
    <location>
        <begin position="278"/>
        <end position="299"/>
    </location>
</feature>
<keyword evidence="4" id="KW-1185">Reference proteome</keyword>
<feature type="transmembrane region" description="Helical" evidence="2">
    <location>
        <begin position="46"/>
        <end position="66"/>
    </location>
</feature>
<name>A0A7J9UT67_9MICO</name>
<dbReference type="SUPFAM" id="SSF103473">
    <property type="entry name" value="MFS general substrate transporter"/>
    <property type="match status" value="1"/>
</dbReference>
<dbReference type="GO" id="GO:0022857">
    <property type="term" value="F:transmembrane transporter activity"/>
    <property type="evidence" value="ECO:0007669"/>
    <property type="project" value="InterPro"/>
</dbReference>
<organism evidence="3 4">
    <name type="scientific">Georgenia ruanii</name>
    <dbReference type="NCBI Taxonomy" id="348442"/>
    <lineage>
        <taxon>Bacteria</taxon>
        <taxon>Bacillati</taxon>
        <taxon>Actinomycetota</taxon>
        <taxon>Actinomycetes</taxon>
        <taxon>Micrococcales</taxon>
        <taxon>Bogoriellaceae</taxon>
        <taxon>Georgenia</taxon>
    </lineage>
</organism>
<keyword evidence="2" id="KW-1133">Transmembrane helix</keyword>
<protein>
    <submittedName>
        <fullName evidence="3">MFS transporter</fullName>
    </submittedName>
</protein>
<accession>A0A7J9UT67</accession>
<dbReference type="InterPro" id="IPR036259">
    <property type="entry name" value="MFS_trans_sf"/>
</dbReference>
<feature type="transmembrane region" description="Helical" evidence="2">
    <location>
        <begin position="311"/>
        <end position="337"/>
    </location>
</feature>
<evidence type="ECO:0000313" key="3">
    <source>
        <dbReference type="EMBL" id="MPV87070.1"/>
    </source>
</evidence>
<dbReference type="PANTHER" id="PTHR23530:SF1">
    <property type="entry name" value="PERMEASE, MAJOR FACILITATOR SUPERFAMILY-RELATED"/>
    <property type="match status" value="1"/>
</dbReference>
<feature type="transmembrane region" description="Helical" evidence="2">
    <location>
        <begin position="175"/>
        <end position="198"/>
    </location>
</feature>
<reference evidence="3 4" key="1">
    <citation type="submission" date="2019-10" db="EMBL/GenBank/DDBJ databases">
        <title>Georgenia wutianyii sp. nov. and Georgenia yuyongxinii sp. nov. isolated from plateau pika (Ochotona curzoniae) in the Qinghai-Tibet plateau of China.</title>
        <authorList>
            <person name="Tian Z."/>
        </authorList>
    </citation>
    <scope>NUCLEOTIDE SEQUENCE [LARGE SCALE GENOMIC DNA]</scope>
    <source>
        <strain evidence="3 4">JCM 15130</strain>
    </source>
</reference>
<keyword evidence="2" id="KW-0812">Transmembrane</keyword>
<evidence type="ECO:0000256" key="1">
    <source>
        <dbReference type="SAM" id="MobiDB-lite"/>
    </source>
</evidence>
<dbReference type="EMBL" id="WHPD01000043">
    <property type="protein sequence ID" value="MPV87070.1"/>
    <property type="molecule type" value="Genomic_DNA"/>
</dbReference>
<dbReference type="PANTHER" id="PTHR23530">
    <property type="entry name" value="TRANSPORT PROTEIN-RELATED"/>
    <property type="match status" value="1"/>
</dbReference>
<feature type="region of interest" description="Disordered" evidence="1">
    <location>
        <begin position="418"/>
        <end position="453"/>
    </location>
</feature>
<sequence length="453" mass="45170">MSAAGAALTAPSARRRFLILTALRWLPVGLVIPVAVLLPLDRGLSLAQVGLAAALQGLVVLALELPTGGLADTLGRRTVLLLASAVGVGAMALYLAADSLAMFAAVFALQGVFRALDSGPLEAWYVDAALGADPRAAIDRGLSAHSAVLGVAIAAGALAGGGLVAWAPLAGLEALATPVAAALVLQVAGLGAIAALMVEPRRASGPRAAWRAAVGTPRAIADGIGLLRRNRVLLALVAVELSWGFGMVAFEQLTPVRLLEILGDPDAAAAVVGPASSAAWLASAAGATLVPLLAGRLGFARFAALTRLLQAVTVVGIGLFGGVVGVVTAYLACYVVHGAANPAHMTLLHRQVDGARRATVVSLNSMAAQPAGALGAVALTALADAASVGVAVCLGAVVLVLAAPLYLPAWRQERAERRARVASPGRDGGQADTAARPVGRPGPGTAGSEVQGA</sequence>
<dbReference type="Proteomes" id="UP000429644">
    <property type="component" value="Unassembled WGS sequence"/>
</dbReference>
<evidence type="ECO:0000256" key="2">
    <source>
        <dbReference type="SAM" id="Phobius"/>
    </source>
</evidence>
<dbReference type="Gene3D" id="1.20.1250.20">
    <property type="entry name" value="MFS general substrate transporter like domains"/>
    <property type="match status" value="1"/>
</dbReference>
<feature type="transmembrane region" description="Helical" evidence="2">
    <location>
        <begin position="17"/>
        <end position="40"/>
    </location>
</feature>
<feature type="transmembrane region" description="Helical" evidence="2">
    <location>
        <begin position="78"/>
        <end position="97"/>
    </location>
</feature>
<dbReference type="InterPro" id="IPR053160">
    <property type="entry name" value="MFS_DHA3_Transporter"/>
</dbReference>